<evidence type="ECO:0000256" key="7">
    <source>
        <dbReference type="RuleBase" id="RU364056"/>
    </source>
</evidence>
<keyword evidence="7" id="KW-0809">Transit peptide</keyword>
<dbReference type="InterPro" id="IPR003437">
    <property type="entry name" value="GcvP"/>
</dbReference>
<keyword evidence="11" id="KW-1185">Reference proteome</keyword>
<dbReference type="Gene3D" id="3.40.640.10">
    <property type="entry name" value="Type I PLP-dependent aspartate aminotransferase-like (Major domain)"/>
    <property type="match status" value="2"/>
</dbReference>
<comment type="caution">
    <text evidence="10">The sequence shown here is derived from an EMBL/GenBank/DDBJ whole genome shotgun (WGS) entry which is preliminary data.</text>
</comment>
<evidence type="ECO:0000256" key="5">
    <source>
        <dbReference type="ARBA" id="ARBA00049026"/>
    </source>
</evidence>
<evidence type="ECO:0000256" key="4">
    <source>
        <dbReference type="ARBA" id="ARBA00023002"/>
    </source>
</evidence>
<dbReference type="PANTHER" id="PTHR11773">
    <property type="entry name" value="GLYCINE DEHYDROGENASE, DECARBOXYLATING"/>
    <property type="match status" value="1"/>
</dbReference>
<evidence type="ECO:0000256" key="2">
    <source>
        <dbReference type="ARBA" id="ARBA00010756"/>
    </source>
</evidence>
<comment type="function">
    <text evidence="7">The glycine cleavage system catalyzes the degradation of glycine.</text>
</comment>
<dbReference type="SUPFAM" id="SSF53383">
    <property type="entry name" value="PLP-dependent transferases"/>
    <property type="match status" value="2"/>
</dbReference>
<dbReference type="NCBIfam" id="TIGR00461">
    <property type="entry name" value="gcvP"/>
    <property type="match status" value="1"/>
</dbReference>
<dbReference type="FunFam" id="3.40.640.10:FF:000007">
    <property type="entry name" value="glycine dehydrogenase (Decarboxylating), mitochondrial"/>
    <property type="match status" value="1"/>
</dbReference>
<evidence type="ECO:0000259" key="8">
    <source>
        <dbReference type="Pfam" id="PF02347"/>
    </source>
</evidence>
<dbReference type="InterPro" id="IPR015422">
    <property type="entry name" value="PyrdxlP-dep_Trfase_small"/>
</dbReference>
<comment type="catalytic activity">
    <reaction evidence="5 7">
        <text>N(6)-[(R)-lipoyl]-L-lysyl-[glycine-cleavage complex H protein] + glycine + H(+) = N(6)-[(R)-S(8)-aminomethyldihydrolipoyl]-L-lysyl-[glycine-cleavage complex H protein] + CO2</text>
        <dbReference type="Rhea" id="RHEA:24304"/>
        <dbReference type="Rhea" id="RHEA-COMP:10494"/>
        <dbReference type="Rhea" id="RHEA-COMP:10495"/>
        <dbReference type="ChEBI" id="CHEBI:15378"/>
        <dbReference type="ChEBI" id="CHEBI:16526"/>
        <dbReference type="ChEBI" id="CHEBI:57305"/>
        <dbReference type="ChEBI" id="CHEBI:83099"/>
        <dbReference type="ChEBI" id="CHEBI:83143"/>
        <dbReference type="EC" id="1.4.4.2"/>
    </reaction>
</comment>
<comment type="similarity">
    <text evidence="2 7">Belongs to the GcvP family.</text>
</comment>
<dbReference type="PANTHER" id="PTHR11773:SF1">
    <property type="entry name" value="GLYCINE DEHYDROGENASE (DECARBOXYLATING), MITOCHONDRIAL"/>
    <property type="match status" value="1"/>
</dbReference>
<protein>
    <recommendedName>
        <fullName evidence="7">Glycine cleavage system P protein</fullName>
        <ecNumber evidence="7">1.4.4.2</ecNumber>
    </recommendedName>
</protein>
<accession>A0AAN8A7F3</accession>
<comment type="subcellular location">
    <subcellularLocation>
        <location evidence="7">Mitochondrion</location>
    </subcellularLocation>
</comment>
<evidence type="ECO:0000259" key="9">
    <source>
        <dbReference type="Pfam" id="PF21478"/>
    </source>
</evidence>
<dbReference type="Gene3D" id="3.90.1150.10">
    <property type="entry name" value="Aspartate Aminotransferase, domain 1"/>
    <property type="match status" value="2"/>
</dbReference>
<sequence length="1034" mass="115150">MLRSKVSFTSRIIIPQFTKRVSITSKRYFIKSSISSKQENTDISSNQYAELYQGYINKNDVKLNLKKPLDTFLRRHIGPSPNDIKKMLQTMGFKDLSEFVHAVIPPQILQLKPLTLDAPQDGYTEQAMLNHIATLANKNNYKVKNLIGKGYYGTILPPVIQRNILESPEWYTSYTPYQPEISQGRLESLLNFQTVISELTGLPVANASLLDEGTAAGEALLLSFNIHKRKKTKYIIDKRLHQQTKDVLRTRCRPFNIELIEVDCYNWNEVGPILANDSQVFGCMVQYPATDGSIIANETLTKISDLLHSKKNTFTMIADIMALTLLKPPSEFNADIALGSTQRFGVPMGMGGPHAAYFAVSNKLNRKIPGRIVGVSKDRLNKPALRLALQTREQHIKRDKATSNICTAQALLANIAANYVVYHGPEGIKNIARRIYGLTTILANTIKKSGIHRVTNETWFDTLTIELNDKYTSPQFLKLALEKYNINIYSNSSHSVSLSIDETVTIEDIKSLIKLFNEDKLIEVNFDQIPELSEGIQRTDDILQQEVFNKHHSETAMLRYLHRLQSRDLSLANSMIPLGSCTMKLNSTIEMMPISWPQFTNLHPFQPADQVKGFQEMVESLEKDLASITSFDAVSLQPNSGAQGEYTGLRVIKAYLGDIGQSHRNVCLIPVSAHGTNPASAAMCGLKVVSVACLPNGSLDLIDLKAKAEKYKDNLAAIMITYPSTYGLYEPGVKDAIDIVHTYGGQVYLDGANMNAQLGLTSPGFLGADVCHLNLHKTFAIPHGGGGPGIGAIGVRKHLTPFLPTHSIAPPTTATSKSISSVSSATYGNALVLPISYTFIKMLGNKGLPFASIMAMLNANYIRTRLQEYYKILFVNKENGIDYCAHEFIIDLREYKEKHIEAIDIAKRLQDYGFHAPTLAFPVPGTLMVEPTESENLEELDRFVDAMISIKGEIDAFIAGEGKGNVLKNAPHSLEDIISSKDWDTRGYSRELAAYPLPYLKYNKFWPVVTRLNDTYGDLNLMCTCPTVEEVSEE</sequence>
<feature type="modified residue" description="N6-(pyridoxal phosphate)lysine" evidence="6">
    <location>
        <position position="777"/>
    </location>
</feature>
<dbReference type="GO" id="GO:0016594">
    <property type="term" value="F:glycine binding"/>
    <property type="evidence" value="ECO:0007669"/>
    <property type="project" value="TreeGrafter"/>
</dbReference>
<evidence type="ECO:0000313" key="11">
    <source>
        <dbReference type="Proteomes" id="UP001306508"/>
    </source>
</evidence>
<organism evidence="10 11">
    <name type="scientific">Arxiozyma heterogenica</name>
    <dbReference type="NCBI Taxonomy" id="278026"/>
    <lineage>
        <taxon>Eukaryota</taxon>
        <taxon>Fungi</taxon>
        <taxon>Dikarya</taxon>
        <taxon>Ascomycota</taxon>
        <taxon>Saccharomycotina</taxon>
        <taxon>Saccharomycetes</taxon>
        <taxon>Saccharomycetales</taxon>
        <taxon>Saccharomycetaceae</taxon>
        <taxon>Arxiozyma</taxon>
    </lineage>
</organism>
<evidence type="ECO:0000256" key="1">
    <source>
        <dbReference type="ARBA" id="ARBA00001933"/>
    </source>
</evidence>
<dbReference type="InterPro" id="IPR049316">
    <property type="entry name" value="GDC-P_C"/>
</dbReference>
<keyword evidence="4 7" id="KW-0560">Oxidoreductase</keyword>
<dbReference type="InterPro" id="IPR049315">
    <property type="entry name" value="GDC-P_N"/>
</dbReference>
<feature type="domain" description="Glycine cleavage system P-protein N-terminal" evidence="8">
    <location>
        <begin position="545"/>
        <end position="804"/>
    </location>
</feature>
<feature type="domain" description="Glycine cleavage system P-protein N-terminal" evidence="8">
    <location>
        <begin position="74"/>
        <end position="516"/>
    </location>
</feature>
<reference evidence="11" key="1">
    <citation type="submission" date="2023-07" db="EMBL/GenBank/DDBJ databases">
        <title>A draft genome of Kazachstania heterogenica Y-27499.</title>
        <authorList>
            <person name="Donic C."/>
            <person name="Kralova J.S."/>
            <person name="Fidel L."/>
            <person name="Ben-Dor S."/>
            <person name="Jung S."/>
        </authorList>
    </citation>
    <scope>NUCLEOTIDE SEQUENCE [LARGE SCALE GENOMIC DNA]</scope>
    <source>
        <strain evidence="11">Y27499</strain>
    </source>
</reference>
<dbReference type="Pfam" id="PF21478">
    <property type="entry name" value="GcvP2_C"/>
    <property type="match status" value="1"/>
</dbReference>
<dbReference type="GO" id="GO:0005739">
    <property type="term" value="C:mitochondrion"/>
    <property type="evidence" value="ECO:0007669"/>
    <property type="project" value="UniProtKB-SubCell"/>
</dbReference>
<name>A0AAN8A7F3_9SACH</name>
<dbReference type="GO" id="GO:0030170">
    <property type="term" value="F:pyridoxal phosphate binding"/>
    <property type="evidence" value="ECO:0007669"/>
    <property type="project" value="TreeGrafter"/>
</dbReference>
<proteinExistence type="inferred from homology"/>
<dbReference type="NCBIfam" id="NF003346">
    <property type="entry name" value="PRK04366.1"/>
    <property type="match status" value="1"/>
</dbReference>
<dbReference type="InterPro" id="IPR015421">
    <property type="entry name" value="PyrdxlP-dep_Trfase_major"/>
</dbReference>
<dbReference type="InterPro" id="IPR015424">
    <property type="entry name" value="PyrdxlP-dep_Trfase"/>
</dbReference>
<dbReference type="Proteomes" id="UP001306508">
    <property type="component" value="Unassembled WGS sequence"/>
</dbReference>
<keyword evidence="7" id="KW-0496">Mitochondrion</keyword>
<keyword evidence="3 6" id="KW-0663">Pyridoxal phosphate</keyword>
<dbReference type="Pfam" id="PF02347">
    <property type="entry name" value="GDC-P"/>
    <property type="match status" value="2"/>
</dbReference>
<evidence type="ECO:0000313" key="10">
    <source>
        <dbReference type="EMBL" id="KAK5780677.1"/>
    </source>
</evidence>
<dbReference type="GO" id="GO:0004375">
    <property type="term" value="F:glycine dehydrogenase (decarboxylating) activity"/>
    <property type="evidence" value="ECO:0007669"/>
    <property type="project" value="UniProtKB-UniRule"/>
</dbReference>
<evidence type="ECO:0000256" key="6">
    <source>
        <dbReference type="PIRSR" id="PIRSR603437-50"/>
    </source>
</evidence>
<dbReference type="AlphaFoldDB" id="A0AAN8A7F3"/>
<feature type="domain" description="Glycine dehydrogenase C-terminal" evidence="9">
    <location>
        <begin position="851"/>
        <end position="972"/>
    </location>
</feature>
<dbReference type="GO" id="GO:0019464">
    <property type="term" value="P:glycine decarboxylation via glycine cleavage system"/>
    <property type="evidence" value="ECO:0007669"/>
    <property type="project" value="TreeGrafter"/>
</dbReference>
<comment type="subunit">
    <text evidence="7">The glycine cleavage system is composed of four proteins: P, T, L and H.</text>
</comment>
<comment type="cofactor">
    <cofactor evidence="1 6 7">
        <name>pyridoxal 5'-phosphate</name>
        <dbReference type="ChEBI" id="CHEBI:597326"/>
    </cofactor>
</comment>
<dbReference type="EMBL" id="JAWIZZ010000040">
    <property type="protein sequence ID" value="KAK5780677.1"/>
    <property type="molecule type" value="Genomic_DNA"/>
</dbReference>
<dbReference type="EC" id="1.4.4.2" evidence="7"/>
<dbReference type="GO" id="GO:0005960">
    <property type="term" value="C:glycine cleavage complex"/>
    <property type="evidence" value="ECO:0007669"/>
    <property type="project" value="TreeGrafter"/>
</dbReference>
<dbReference type="CDD" id="cd00613">
    <property type="entry name" value="GDC-P"/>
    <property type="match status" value="1"/>
</dbReference>
<dbReference type="InterPro" id="IPR020581">
    <property type="entry name" value="GDC_P"/>
</dbReference>
<gene>
    <name evidence="10" type="ORF">RI543_001799</name>
</gene>
<evidence type="ECO:0000256" key="3">
    <source>
        <dbReference type="ARBA" id="ARBA00022898"/>
    </source>
</evidence>